<feature type="transmembrane region" description="Helical" evidence="7">
    <location>
        <begin position="99"/>
        <end position="122"/>
    </location>
</feature>
<dbReference type="Gene3D" id="1.10.3720.10">
    <property type="entry name" value="MetI-like"/>
    <property type="match status" value="1"/>
</dbReference>
<evidence type="ECO:0000259" key="8">
    <source>
        <dbReference type="PROSITE" id="PS50928"/>
    </source>
</evidence>
<comment type="similarity">
    <text evidence="7">Belongs to the binding-protein-dependent transport system permease family.</text>
</comment>
<dbReference type="Pfam" id="PF00528">
    <property type="entry name" value="BPD_transp_1"/>
    <property type="match status" value="1"/>
</dbReference>
<feature type="transmembrane region" description="Helical" evidence="7">
    <location>
        <begin position="9"/>
        <end position="29"/>
    </location>
</feature>
<keyword evidence="2 7" id="KW-0813">Transport</keyword>
<dbReference type="OrthoDB" id="9807402at2"/>
<evidence type="ECO:0000256" key="1">
    <source>
        <dbReference type="ARBA" id="ARBA00004651"/>
    </source>
</evidence>
<evidence type="ECO:0000313" key="10">
    <source>
        <dbReference type="Proteomes" id="UP000192903"/>
    </source>
</evidence>
<keyword evidence="3" id="KW-1003">Cell membrane</keyword>
<dbReference type="AlphaFoldDB" id="A0A1X7DCE9"/>
<dbReference type="PROSITE" id="PS50928">
    <property type="entry name" value="ABC_TM1"/>
    <property type="match status" value="1"/>
</dbReference>
<dbReference type="CDD" id="cd06261">
    <property type="entry name" value="TM_PBP2"/>
    <property type="match status" value="1"/>
</dbReference>
<dbReference type="SUPFAM" id="SSF161098">
    <property type="entry name" value="MetI-like"/>
    <property type="match status" value="1"/>
</dbReference>
<evidence type="ECO:0000256" key="6">
    <source>
        <dbReference type="ARBA" id="ARBA00023136"/>
    </source>
</evidence>
<evidence type="ECO:0000256" key="3">
    <source>
        <dbReference type="ARBA" id="ARBA00022475"/>
    </source>
</evidence>
<accession>A0A1X7DCE9</accession>
<dbReference type="GO" id="GO:0005886">
    <property type="term" value="C:plasma membrane"/>
    <property type="evidence" value="ECO:0007669"/>
    <property type="project" value="UniProtKB-SubCell"/>
</dbReference>
<reference evidence="10" key="1">
    <citation type="submission" date="2017-04" db="EMBL/GenBank/DDBJ databases">
        <authorList>
            <person name="Varghese N."/>
            <person name="Submissions S."/>
        </authorList>
    </citation>
    <scope>NUCLEOTIDE SEQUENCE [LARGE SCALE GENOMIC DNA]</scope>
    <source>
        <strain evidence="10">B4P</strain>
    </source>
</reference>
<keyword evidence="5 7" id="KW-1133">Transmembrane helix</keyword>
<protein>
    <submittedName>
        <fullName evidence="9">Peptide/nickel transport system permease protein</fullName>
    </submittedName>
</protein>
<evidence type="ECO:0000313" key="9">
    <source>
        <dbReference type="EMBL" id="SMF12705.1"/>
    </source>
</evidence>
<dbReference type="EMBL" id="FXAF01000002">
    <property type="protein sequence ID" value="SMF12705.1"/>
    <property type="molecule type" value="Genomic_DNA"/>
</dbReference>
<dbReference type="InterPro" id="IPR035906">
    <property type="entry name" value="MetI-like_sf"/>
</dbReference>
<keyword evidence="6 7" id="KW-0472">Membrane</keyword>
<dbReference type="InterPro" id="IPR000515">
    <property type="entry name" value="MetI-like"/>
</dbReference>
<evidence type="ECO:0000256" key="2">
    <source>
        <dbReference type="ARBA" id="ARBA00022448"/>
    </source>
</evidence>
<feature type="transmembrane region" description="Helical" evidence="7">
    <location>
        <begin position="235"/>
        <end position="261"/>
    </location>
</feature>
<proteinExistence type="inferred from homology"/>
<dbReference type="STRING" id="464029.SAMN02982989_5364"/>
<dbReference type="Pfam" id="PF19300">
    <property type="entry name" value="BPD_transp_1_N"/>
    <property type="match status" value="1"/>
</dbReference>
<dbReference type="RefSeq" id="WP_085420701.1">
    <property type="nucleotide sequence ID" value="NZ_FXAF01000002.1"/>
</dbReference>
<evidence type="ECO:0000256" key="7">
    <source>
        <dbReference type="RuleBase" id="RU363032"/>
    </source>
</evidence>
<name>A0A1X7DCE9_9HYPH</name>
<sequence>MLRYALQRIVMTIPVMAVVAVFVFGLLFVTPGDPAVVIAGEQASPEEVQAIRVAMGFDQPFYVQFGLWAQRLLSGDLGTSVFSREPVAELIAQRVGPTLSLLFGGLIIALLLSVPFGIYAAANRGKLFDRAFTAVTVLNFSIPNFIVGYLLVSIFALGLRWLPVQGYVPPDRDFGAYLLGMILPCLTLGMGFASLIARVTRASMLDVLSQDFIRTAKAKGADRNRILFAHALKNASIPIVTIVGLGFASLIGGAVITESIFAIPGLGRLTLEAISHRDYPVIQGLVLVFSAGYVLVNLAVDLIYVLLDPRIRY</sequence>
<evidence type="ECO:0000256" key="4">
    <source>
        <dbReference type="ARBA" id="ARBA00022692"/>
    </source>
</evidence>
<keyword evidence="10" id="KW-1185">Reference proteome</keyword>
<gene>
    <name evidence="9" type="ORF">SAMN02982989_5364</name>
</gene>
<dbReference type="InterPro" id="IPR045621">
    <property type="entry name" value="BPD_transp_1_N"/>
</dbReference>
<dbReference type="GO" id="GO:0071916">
    <property type="term" value="F:dipeptide transmembrane transporter activity"/>
    <property type="evidence" value="ECO:0007669"/>
    <property type="project" value="TreeGrafter"/>
</dbReference>
<feature type="transmembrane region" description="Helical" evidence="7">
    <location>
        <begin position="134"/>
        <end position="162"/>
    </location>
</feature>
<dbReference type="PANTHER" id="PTHR43163">
    <property type="entry name" value="DIPEPTIDE TRANSPORT SYSTEM PERMEASE PROTEIN DPPB-RELATED"/>
    <property type="match status" value="1"/>
</dbReference>
<dbReference type="PANTHER" id="PTHR43163:SF6">
    <property type="entry name" value="DIPEPTIDE TRANSPORT SYSTEM PERMEASE PROTEIN DPPB-RELATED"/>
    <property type="match status" value="1"/>
</dbReference>
<evidence type="ECO:0000256" key="5">
    <source>
        <dbReference type="ARBA" id="ARBA00022989"/>
    </source>
</evidence>
<organism evidence="9 10">
    <name type="scientific">Xaviernesmea oryzae</name>
    <dbReference type="NCBI Taxonomy" id="464029"/>
    <lineage>
        <taxon>Bacteria</taxon>
        <taxon>Pseudomonadati</taxon>
        <taxon>Pseudomonadota</taxon>
        <taxon>Alphaproteobacteria</taxon>
        <taxon>Hyphomicrobiales</taxon>
        <taxon>Rhizobiaceae</taxon>
        <taxon>Rhizobium/Agrobacterium group</taxon>
        <taxon>Xaviernesmea</taxon>
    </lineage>
</organism>
<dbReference type="Proteomes" id="UP000192903">
    <property type="component" value="Unassembled WGS sequence"/>
</dbReference>
<feature type="domain" description="ABC transmembrane type-1" evidence="8">
    <location>
        <begin position="95"/>
        <end position="304"/>
    </location>
</feature>
<comment type="subcellular location">
    <subcellularLocation>
        <location evidence="1 7">Cell membrane</location>
        <topology evidence="1 7">Multi-pass membrane protein</topology>
    </subcellularLocation>
</comment>
<keyword evidence="4 7" id="KW-0812">Transmembrane</keyword>
<feature type="transmembrane region" description="Helical" evidence="7">
    <location>
        <begin position="281"/>
        <end position="307"/>
    </location>
</feature>
<feature type="transmembrane region" description="Helical" evidence="7">
    <location>
        <begin position="174"/>
        <end position="197"/>
    </location>
</feature>